<dbReference type="InterPro" id="IPR029058">
    <property type="entry name" value="AB_hydrolase_fold"/>
</dbReference>
<dbReference type="InterPro" id="IPR042490">
    <property type="entry name" value="Thio_Ohase/BAAT_N"/>
</dbReference>
<dbReference type="SUPFAM" id="SSF53474">
    <property type="entry name" value="alpha/beta-Hydrolases"/>
    <property type="match status" value="1"/>
</dbReference>
<dbReference type="PANTHER" id="PTHR10824:SF36">
    <property type="entry name" value="ACYL-COA THIOESTERASE 17-RELATED"/>
    <property type="match status" value="1"/>
</dbReference>
<evidence type="ECO:0000259" key="4">
    <source>
        <dbReference type="Pfam" id="PF08840"/>
    </source>
</evidence>
<dbReference type="Pfam" id="PF08840">
    <property type="entry name" value="BAAT_C"/>
    <property type="match status" value="1"/>
</dbReference>
<organism evidence="5 6">
    <name type="scientific">Coilia grayii</name>
    <name type="common">Gray's grenadier anchovy</name>
    <dbReference type="NCBI Taxonomy" id="363190"/>
    <lineage>
        <taxon>Eukaryota</taxon>
        <taxon>Metazoa</taxon>
        <taxon>Chordata</taxon>
        <taxon>Craniata</taxon>
        <taxon>Vertebrata</taxon>
        <taxon>Euteleostomi</taxon>
        <taxon>Actinopterygii</taxon>
        <taxon>Neopterygii</taxon>
        <taxon>Teleostei</taxon>
        <taxon>Clupei</taxon>
        <taxon>Clupeiformes</taxon>
        <taxon>Clupeoidei</taxon>
        <taxon>Engraulidae</taxon>
        <taxon>Coilinae</taxon>
        <taxon>Coilia</taxon>
    </lineage>
</organism>
<dbReference type="PIRSF" id="PIRSF016521">
    <property type="entry name" value="Acyl-CoA_hydro"/>
    <property type="match status" value="1"/>
</dbReference>
<dbReference type="InterPro" id="IPR016662">
    <property type="entry name" value="Acyl-CoA_thioEstase_long-chain"/>
</dbReference>
<dbReference type="PANTHER" id="PTHR10824">
    <property type="entry name" value="ACYL-COENZYME A THIOESTERASE-RELATED"/>
    <property type="match status" value="1"/>
</dbReference>
<dbReference type="InterPro" id="IPR014940">
    <property type="entry name" value="BAAT_C"/>
</dbReference>
<dbReference type="Pfam" id="PF04775">
    <property type="entry name" value="Bile_Hydr_Trans"/>
    <property type="match status" value="1"/>
</dbReference>
<protein>
    <submittedName>
        <fullName evidence="5">Uncharacterized protein</fullName>
    </submittedName>
</protein>
<feature type="active site" description="Charge relay system" evidence="2">
    <location>
        <position position="272"/>
    </location>
</feature>
<dbReference type="InterPro" id="IPR006862">
    <property type="entry name" value="Thio_Ohase/aa_AcTrfase"/>
</dbReference>
<feature type="active site" description="Charge relay system" evidence="2">
    <location>
        <position position="412"/>
    </location>
</feature>
<sequence length="475" mass="53031">MTLRQHCTLTPMTVRVFVLSRRQLPTRLWIRSATSMSVCPVLSVQPTRALVDEKFKIAVRNLQPRQEVTLHSLHQSEAKDYWEAFGHYTSDENGTVSVTEDASTGGTYTGVEPMGLLWSMRPIPGSRQGLRLRKRDVMSPMVVNISIFSGHMTQGFSEKDALATVVTERWYLAPGVQRVDVRERGVKGKLFIPPGPGPFPAVLDMWGGGGGLVEYRAALLASHGFVTMALGYLSAEDKRTPTLETEYFDIAYHILQSHPQVCPDRVAALGLSFGTTITLTMAAYSKTAQACLSSLLLLSPRCCVCISGIHVYPFSKPQKSLFEVLEYMKRTLLKARIDENNHVIWRDAVLPIPTEQDTKVDVARIKCPLMIVVGQDDQNWATVESTEDIQQMMERSGNGHLLTVLSYPGAGHLIEPPYTPHVRFSNFTTQGRQKVLMLWGGQTKPHADAQEDSWNKILLFLHTHLHQDTPPAARL</sequence>
<proteinExistence type="inferred from homology"/>
<gene>
    <name evidence="5" type="ORF">ACEWY4_001764</name>
</gene>
<dbReference type="Proteomes" id="UP001591681">
    <property type="component" value="Unassembled WGS sequence"/>
</dbReference>
<reference evidence="5 6" key="1">
    <citation type="submission" date="2024-09" db="EMBL/GenBank/DDBJ databases">
        <title>A chromosome-level genome assembly of Gray's grenadier anchovy, Coilia grayii.</title>
        <authorList>
            <person name="Fu Z."/>
        </authorList>
    </citation>
    <scope>NUCLEOTIDE SEQUENCE [LARGE SCALE GENOMIC DNA]</scope>
    <source>
        <strain evidence="5">G4</strain>
        <tissue evidence="5">Muscle</tissue>
    </source>
</reference>
<evidence type="ECO:0000313" key="5">
    <source>
        <dbReference type="EMBL" id="KAL2102596.1"/>
    </source>
</evidence>
<comment type="similarity">
    <text evidence="1">Belongs to the C/M/P thioester hydrolase family.</text>
</comment>
<dbReference type="Gene3D" id="2.60.40.2240">
    <property type="entry name" value="Acyl-CoA thioester hydrolase/BAAT N-terminal domain"/>
    <property type="match status" value="1"/>
</dbReference>
<feature type="domain" description="BAAT/Acyl-CoA thioester hydrolase C-terminal" evidence="4">
    <location>
        <begin position="244"/>
        <end position="466"/>
    </location>
</feature>
<dbReference type="AlphaFoldDB" id="A0ABD1KTW7"/>
<accession>A0ABD1KTW7</accession>
<evidence type="ECO:0000313" key="6">
    <source>
        <dbReference type="Proteomes" id="UP001591681"/>
    </source>
</evidence>
<feature type="domain" description="Acyl-CoA thioester hydrolase/bile acid-CoA amino acid N-acetyltransferase" evidence="3">
    <location>
        <begin position="52"/>
        <end position="183"/>
    </location>
</feature>
<name>A0ABD1KTW7_9TELE</name>
<dbReference type="Gene3D" id="3.40.50.1820">
    <property type="entry name" value="alpha/beta hydrolase"/>
    <property type="match status" value="1"/>
</dbReference>
<comment type="caution">
    <text evidence="5">The sequence shown here is derived from an EMBL/GenBank/DDBJ whole genome shotgun (WGS) entry which is preliminary data.</text>
</comment>
<dbReference type="FunFam" id="2.60.40.2240:FF:000002">
    <property type="entry name" value="Acyl-CoA thioesterase 18"/>
    <property type="match status" value="1"/>
</dbReference>
<evidence type="ECO:0000259" key="3">
    <source>
        <dbReference type="Pfam" id="PF04775"/>
    </source>
</evidence>
<keyword evidence="6" id="KW-1185">Reference proteome</keyword>
<evidence type="ECO:0000256" key="1">
    <source>
        <dbReference type="ARBA" id="ARBA00006538"/>
    </source>
</evidence>
<feature type="active site" description="Charge relay system" evidence="2">
    <location>
        <position position="377"/>
    </location>
</feature>
<evidence type="ECO:0000256" key="2">
    <source>
        <dbReference type="PIRSR" id="PIRSR016521-1"/>
    </source>
</evidence>
<dbReference type="FunFam" id="3.40.50.1820:FF:000024">
    <property type="entry name" value="acyl-coenzyme A thioesterase 4"/>
    <property type="match status" value="1"/>
</dbReference>
<dbReference type="EMBL" id="JBHFQA010000002">
    <property type="protein sequence ID" value="KAL2102596.1"/>
    <property type="molecule type" value="Genomic_DNA"/>
</dbReference>